<dbReference type="Proteomes" id="UP000264445">
    <property type="component" value="Unassembled WGS sequence"/>
</dbReference>
<dbReference type="Pfam" id="PF22746">
    <property type="entry name" value="SHOCT-like_DUF2089-C"/>
    <property type="match status" value="1"/>
</dbReference>
<dbReference type="AlphaFoldDB" id="A0A101E4F0"/>
<comment type="caution">
    <text evidence="3">The sequence shown here is derived from an EMBL/GenBank/DDBJ whole genome shotgun (WGS) entry which is preliminary data.</text>
</comment>
<name>A0A101E4F0_9THEO</name>
<dbReference type="Pfam" id="PF13349">
    <property type="entry name" value="DUF4097"/>
    <property type="match status" value="1"/>
</dbReference>
<accession>A0A101E4F0</accession>
<dbReference type="RefSeq" id="WP_278428548.1">
    <property type="nucleotide sequence ID" value="NZ_DOLB01000022.1"/>
</dbReference>
<evidence type="ECO:0000259" key="1">
    <source>
        <dbReference type="Pfam" id="PF13349"/>
    </source>
</evidence>
<reference evidence="3 4" key="1">
    <citation type="journal article" date="2018" name="Nat. Biotechnol.">
        <title>A standardized bacterial taxonomy based on genome phylogeny substantially revises the tree of life.</title>
        <authorList>
            <person name="Parks D.H."/>
            <person name="Chuvochina M."/>
            <person name="Waite D.W."/>
            <person name="Rinke C."/>
            <person name="Skarshewski A."/>
            <person name="Chaumeil P.A."/>
            <person name="Hugenholtz P."/>
        </authorList>
    </citation>
    <scope>NUCLEOTIDE SEQUENCE [LARGE SCALE GENOMIC DNA]</scope>
    <source>
        <strain evidence="3">UBA12544</strain>
    </source>
</reference>
<evidence type="ECO:0000259" key="2">
    <source>
        <dbReference type="Pfam" id="PF22746"/>
    </source>
</evidence>
<gene>
    <name evidence="3" type="ORF">DEA61_01005</name>
</gene>
<dbReference type="EMBL" id="DOLB01000022">
    <property type="protein sequence ID" value="HBT48449.1"/>
    <property type="molecule type" value="Genomic_DNA"/>
</dbReference>
<feature type="domain" description="DUF4097" evidence="1">
    <location>
        <begin position="128"/>
        <end position="292"/>
    </location>
</feature>
<evidence type="ECO:0000313" key="3">
    <source>
        <dbReference type="EMBL" id="HBT48449.1"/>
    </source>
</evidence>
<evidence type="ECO:0000313" key="4">
    <source>
        <dbReference type="Proteomes" id="UP000264445"/>
    </source>
</evidence>
<proteinExistence type="predicted"/>
<dbReference type="InterPro" id="IPR025164">
    <property type="entry name" value="Toastrack_DUF4097"/>
</dbReference>
<protein>
    <submittedName>
        <fullName evidence="3">Uncharacterized protein</fullName>
    </submittedName>
</protein>
<dbReference type="InterPro" id="IPR053959">
    <property type="entry name" value="YvlB/LiaX_N"/>
</dbReference>
<feature type="domain" description="YvlB/LiaX N-terminal" evidence="2">
    <location>
        <begin position="3"/>
        <end position="32"/>
    </location>
</feature>
<organism evidence="3 4">
    <name type="scientific">Caldanaerobacter subterraneus</name>
    <dbReference type="NCBI Taxonomy" id="911092"/>
    <lineage>
        <taxon>Bacteria</taxon>
        <taxon>Bacillati</taxon>
        <taxon>Bacillota</taxon>
        <taxon>Clostridia</taxon>
        <taxon>Thermoanaerobacterales</taxon>
        <taxon>Thermoanaerobacteraceae</taxon>
        <taxon>Caldanaerobacter</taxon>
    </lineage>
</organism>
<sequence length="333" mass="38339">MEEEKMFVLKMLEEGKITAEEAYKLLEALEGSDNSYSEKKQRIDFQERLKEKMKKLDAFSEKMGILSDIPKEVEKGLEEIDERIDKIHKKDWGTSIVEKILNFFEEDEGQKFEKELEFKDVKENTSVDVEISNGKVRVEGWDRDYIYVNIKYTAKNKVEEGMHVNYDEGFLKIENDKRVKTSKIEIYLPIMRYKEVKLEVVNGKIVVEDIQSENMILETVNGDITVKNMSFEKGRLSTVNGGVFVEDLKVNSPNSLLKVETTNGSVRINLGEENVEVSYELKTAAGKCNVDLPDALHEAKKWNYLKGSTRNYGKSEKNLKVYVDVVNGSITLE</sequence>